<organism evidence="2">
    <name type="scientific">freshwater metagenome</name>
    <dbReference type="NCBI Taxonomy" id="449393"/>
    <lineage>
        <taxon>unclassified sequences</taxon>
        <taxon>metagenomes</taxon>
        <taxon>ecological metagenomes</taxon>
    </lineage>
</organism>
<dbReference type="EMBL" id="CAEZXB010000006">
    <property type="protein sequence ID" value="CAB4672486.1"/>
    <property type="molecule type" value="Genomic_DNA"/>
</dbReference>
<proteinExistence type="predicted"/>
<protein>
    <submittedName>
        <fullName evidence="2">Unannotated protein</fullName>
    </submittedName>
</protein>
<dbReference type="Gene3D" id="2.60.40.2230">
    <property type="entry name" value="Uncharacterised protein YcnI-like PF07987, DUF1775"/>
    <property type="match status" value="1"/>
</dbReference>
<dbReference type="InterPro" id="IPR012533">
    <property type="entry name" value="YcnI-copper_dom"/>
</dbReference>
<feature type="domain" description="YncI copper-binding" evidence="1">
    <location>
        <begin position="28"/>
        <end position="149"/>
    </location>
</feature>
<evidence type="ECO:0000259" key="1">
    <source>
        <dbReference type="Pfam" id="PF07987"/>
    </source>
</evidence>
<accession>A0A6J6MEY6</accession>
<dbReference type="AlphaFoldDB" id="A0A6J6MEY6"/>
<gene>
    <name evidence="2" type="ORF">UFOPK2342_00538</name>
</gene>
<evidence type="ECO:0000313" key="2">
    <source>
        <dbReference type="EMBL" id="CAB4672486.1"/>
    </source>
</evidence>
<reference evidence="2" key="1">
    <citation type="submission" date="2020-05" db="EMBL/GenBank/DDBJ databases">
        <authorList>
            <person name="Chiriac C."/>
            <person name="Salcher M."/>
            <person name="Ghai R."/>
            <person name="Kavagutti S V."/>
        </authorList>
    </citation>
    <scope>NUCLEOTIDE SEQUENCE</scope>
</reference>
<name>A0A6J6MEY6_9ZZZZ</name>
<dbReference type="Pfam" id="PF07987">
    <property type="entry name" value="DUF1775"/>
    <property type="match status" value="1"/>
</dbReference>
<dbReference type="InterPro" id="IPR038507">
    <property type="entry name" value="YcnI-like_sf"/>
</dbReference>
<sequence length="216" mass="21882">MKKSISIFAAFSFAVGIVVVGGTSANAHVGIDTRGTVATVGGSLTYEMRLGHGCTAADGNKYGTHVFVVAVPAAAGVPTPQAVPGYTVVVTPSAIKDASGVPVTNTVTWTAKSANDDIQINAFAEFGLRGKPLAAGVAWFDTTQICRVPKTVTAPATIKKVNGKKVTTPGKTTTTYTELLINWSVHDSAAPTVVAADGLSETGPAPSLNIAAAAAK</sequence>